<evidence type="ECO:0000313" key="2">
    <source>
        <dbReference type="Proteomes" id="UP000774326"/>
    </source>
</evidence>
<protein>
    <submittedName>
        <fullName evidence="1">Uncharacterized protein</fullName>
    </submittedName>
</protein>
<sequence>MKSPFTLVPMMWPISFSPMMDVVASGRYASLSLSNGLNSLMKSPLDNSGALDNLYFKVSREHLSEGGNPNFSSSNTCCTSVTLSGLMTMCNGRPVDIVIDLI</sequence>
<keyword evidence="2" id="KW-1185">Reference proteome</keyword>
<reference evidence="1" key="2">
    <citation type="submission" date="2021-01" db="EMBL/GenBank/DDBJ databases">
        <authorList>
            <person name="Schikora-Tamarit M.A."/>
        </authorList>
    </citation>
    <scope>NUCLEOTIDE SEQUENCE</scope>
    <source>
        <strain evidence="1">CBS2887</strain>
    </source>
</reference>
<dbReference type="AlphaFoldDB" id="A0A9P8TQ38"/>
<dbReference type="Proteomes" id="UP000774326">
    <property type="component" value="Unassembled WGS sequence"/>
</dbReference>
<comment type="caution">
    <text evidence="1">The sequence shown here is derived from an EMBL/GenBank/DDBJ whole genome shotgun (WGS) entry which is preliminary data.</text>
</comment>
<evidence type="ECO:0000313" key="1">
    <source>
        <dbReference type="EMBL" id="KAH3686511.1"/>
    </source>
</evidence>
<name>A0A9P8TQ38_WICPI</name>
<reference evidence="1" key="1">
    <citation type="journal article" date="2021" name="Open Biol.">
        <title>Shared evolutionary footprints suggest mitochondrial oxidative damage underlies multiple complex I losses in fungi.</title>
        <authorList>
            <person name="Schikora-Tamarit M.A."/>
            <person name="Marcet-Houben M."/>
            <person name="Nosek J."/>
            <person name="Gabaldon T."/>
        </authorList>
    </citation>
    <scope>NUCLEOTIDE SEQUENCE</scope>
    <source>
        <strain evidence="1">CBS2887</strain>
    </source>
</reference>
<organism evidence="1 2">
    <name type="scientific">Wickerhamomyces pijperi</name>
    <name type="common">Yeast</name>
    <name type="synonym">Pichia pijperi</name>
    <dbReference type="NCBI Taxonomy" id="599730"/>
    <lineage>
        <taxon>Eukaryota</taxon>
        <taxon>Fungi</taxon>
        <taxon>Dikarya</taxon>
        <taxon>Ascomycota</taxon>
        <taxon>Saccharomycotina</taxon>
        <taxon>Saccharomycetes</taxon>
        <taxon>Phaffomycetales</taxon>
        <taxon>Wickerhamomycetaceae</taxon>
        <taxon>Wickerhamomyces</taxon>
    </lineage>
</organism>
<accession>A0A9P8TQ38</accession>
<dbReference type="EMBL" id="JAEUBG010001373">
    <property type="protein sequence ID" value="KAH3686511.1"/>
    <property type="molecule type" value="Genomic_DNA"/>
</dbReference>
<proteinExistence type="predicted"/>
<gene>
    <name evidence="1" type="ORF">WICPIJ_002509</name>
</gene>